<dbReference type="Proteomes" id="UP001202674">
    <property type="component" value="Unassembled WGS sequence"/>
</dbReference>
<evidence type="ECO:0000313" key="3">
    <source>
        <dbReference type="EMBL" id="MCL9812538.1"/>
    </source>
</evidence>
<organism evidence="3 4">
    <name type="scientific">Natranaeroarchaeum aerophilus</name>
    <dbReference type="NCBI Taxonomy" id="2917711"/>
    <lineage>
        <taxon>Archaea</taxon>
        <taxon>Methanobacteriati</taxon>
        <taxon>Methanobacteriota</taxon>
        <taxon>Stenosarchaea group</taxon>
        <taxon>Halobacteria</taxon>
        <taxon>Halobacteriales</taxon>
        <taxon>Natronoarchaeaceae</taxon>
        <taxon>Natranaeroarchaeum</taxon>
    </lineage>
</organism>
<dbReference type="InterPro" id="IPR058287">
    <property type="entry name" value="DUF7981"/>
</dbReference>
<accession>A0AAE3FPK5</accession>
<reference evidence="3 4" key="1">
    <citation type="journal article" date="2022" name="Syst. Appl. Microbiol.">
        <title>Natronocalculus amylovorans gen. nov., sp. nov., and Natranaeroarchaeum aerophilus sp. nov., dominant culturable amylolytic natronoarchaea from hypersaline soda lakes in southwestern Siberia.</title>
        <authorList>
            <person name="Sorokin D.Y."/>
            <person name="Elcheninov A.G."/>
            <person name="Khizhniak T.V."/>
            <person name="Koenen M."/>
            <person name="Bale N.J."/>
            <person name="Damste J.S.S."/>
            <person name="Kublanov I.V."/>
        </authorList>
    </citation>
    <scope>NUCLEOTIDE SEQUENCE [LARGE SCALE GENOMIC DNA]</scope>
    <source>
        <strain evidence="3 4">AArc-St1-1</strain>
    </source>
</reference>
<dbReference type="Pfam" id="PF25938">
    <property type="entry name" value="DUF7981"/>
    <property type="match status" value="1"/>
</dbReference>
<evidence type="ECO:0000259" key="2">
    <source>
        <dbReference type="Pfam" id="PF25938"/>
    </source>
</evidence>
<dbReference type="AlphaFoldDB" id="A0AAE3FPK5"/>
<feature type="transmembrane region" description="Helical" evidence="1">
    <location>
        <begin position="35"/>
        <end position="57"/>
    </location>
</feature>
<feature type="domain" description="DUF7981" evidence="2">
    <location>
        <begin position="1"/>
        <end position="66"/>
    </location>
</feature>
<evidence type="ECO:0000313" key="4">
    <source>
        <dbReference type="Proteomes" id="UP001202674"/>
    </source>
</evidence>
<keyword evidence="4" id="KW-1185">Reference proteome</keyword>
<dbReference type="RefSeq" id="WP_250594322.1">
    <property type="nucleotide sequence ID" value="NZ_JAKRVY010000001.1"/>
</dbReference>
<comment type="caution">
    <text evidence="3">The sequence shown here is derived from an EMBL/GenBank/DDBJ whole genome shotgun (WGS) entry which is preliminary data.</text>
</comment>
<protein>
    <recommendedName>
        <fullName evidence="2">DUF7981 domain-containing protein</fullName>
    </recommendedName>
</protein>
<sequence length="69" mass="7651">MRPRVKSSLLWGVVGALAFLVLNNAYVLVLDGEFVPLWGIVLVTVLVGVVSAGTTYYSEGWWLRRKENA</sequence>
<keyword evidence="1" id="KW-1133">Transmembrane helix</keyword>
<name>A0AAE3FPK5_9EURY</name>
<gene>
    <name evidence="3" type="ORF">AArcSt11_02575</name>
</gene>
<keyword evidence="1" id="KW-0472">Membrane</keyword>
<dbReference type="EMBL" id="JAKRVY010000001">
    <property type="protein sequence ID" value="MCL9812538.1"/>
    <property type="molecule type" value="Genomic_DNA"/>
</dbReference>
<evidence type="ECO:0000256" key="1">
    <source>
        <dbReference type="SAM" id="Phobius"/>
    </source>
</evidence>
<proteinExistence type="predicted"/>
<keyword evidence="1" id="KW-0812">Transmembrane</keyword>